<evidence type="ECO:0000313" key="3">
    <source>
        <dbReference type="Proteomes" id="UP000478417"/>
    </source>
</evidence>
<feature type="transmembrane region" description="Helical" evidence="1">
    <location>
        <begin position="58"/>
        <end position="81"/>
    </location>
</feature>
<keyword evidence="1" id="KW-0812">Transmembrane</keyword>
<feature type="transmembrane region" description="Helical" evidence="1">
    <location>
        <begin position="108"/>
        <end position="125"/>
    </location>
</feature>
<dbReference type="EMBL" id="JAAGNX010000002">
    <property type="protein sequence ID" value="NDV62111.1"/>
    <property type="molecule type" value="Genomic_DNA"/>
</dbReference>
<dbReference type="Proteomes" id="UP000478417">
    <property type="component" value="Unassembled WGS sequence"/>
</dbReference>
<dbReference type="InterPro" id="IPR003744">
    <property type="entry name" value="YhhQ"/>
</dbReference>
<name>A0A6B2LZF9_9BACT</name>
<dbReference type="Pfam" id="PF02592">
    <property type="entry name" value="Vut_1"/>
    <property type="match status" value="1"/>
</dbReference>
<protein>
    <submittedName>
        <fullName evidence="2">VUT family protein</fullName>
    </submittedName>
</protein>
<feature type="transmembrane region" description="Helical" evidence="1">
    <location>
        <begin position="170"/>
        <end position="194"/>
    </location>
</feature>
<dbReference type="RefSeq" id="WP_163963730.1">
    <property type="nucleotide sequence ID" value="NZ_JAAGNX010000002.1"/>
</dbReference>
<feature type="transmembrane region" description="Helical" evidence="1">
    <location>
        <begin position="29"/>
        <end position="46"/>
    </location>
</feature>
<keyword evidence="3" id="KW-1185">Reference proteome</keyword>
<organism evidence="2 3">
    <name type="scientific">Oceanipulchritudo coccoides</name>
    <dbReference type="NCBI Taxonomy" id="2706888"/>
    <lineage>
        <taxon>Bacteria</taxon>
        <taxon>Pseudomonadati</taxon>
        <taxon>Verrucomicrobiota</taxon>
        <taxon>Opitutia</taxon>
        <taxon>Puniceicoccales</taxon>
        <taxon>Oceanipulchritudinaceae</taxon>
        <taxon>Oceanipulchritudo</taxon>
    </lineage>
</organism>
<accession>A0A6B2LZF9</accession>
<gene>
    <name evidence="2" type="ORF">G0Q06_06600</name>
</gene>
<evidence type="ECO:0000256" key="1">
    <source>
        <dbReference type="SAM" id="Phobius"/>
    </source>
</evidence>
<evidence type="ECO:0000313" key="2">
    <source>
        <dbReference type="EMBL" id="NDV62111.1"/>
    </source>
</evidence>
<dbReference type="PANTHER" id="PTHR34300:SF2">
    <property type="entry name" value="QUEUOSINE PRECURSOR TRANSPORTER-RELATED"/>
    <property type="match status" value="1"/>
</dbReference>
<comment type="caution">
    <text evidence="2">The sequence shown here is derived from an EMBL/GenBank/DDBJ whole genome shotgun (WGS) entry which is preliminary data.</text>
</comment>
<dbReference type="AlphaFoldDB" id="A0A6B2LZF9"/>
<dbReference type="PANTHER" id="PTHR34300">
    <property type="entry name" value="QUEUOSINE PRECURSOR TRANSPORTER-RELATED"/>
    <property type="match status" value="1"/>
</dbReference>
<keyword evidence="1" id="KW-1133">Transmembrane helix</keyword>
<keyword evidence="1" id="KW-0472">Membrane</keyword>
<reference evidence="2 3" key="1">
    <citation type="submission" date="2020-02" db="EMBL/GenBank/DDBJ databases">
        <title>Albibacoteraceae fam. nov., the first described family within the subdivision 4 Verrucomicrobia.</title>
        <authorList>
            <person name="Xi F."/>
        </authorList>
    </citation>
    <scope>NUCLEOTIDE SEQUENCE [LARGE SCALE GENOMIC DNA]</scope>
    <source>
        <strain evidence="2 3">CK1056</strain>
    </source>
</reference>
<proteinExistence type="predicted"/>
<sequence length="203" mass="23033">MRAAIIYTLAILVANLTATLFLPFEIAPGTGILVSVGTLVFGITFTQRDRMHSRGRRFVYAVIGISAVLNLFMLVSFSYLWGQWVINLFDNREWAWLSESAAMLKDNGWRVFLASFLAIIIAESADTEVFHYYRDRSWMTRVFRSNAVSIPVDSILFNLIAFAGSSFFPLIVLIKVILGEIVSKFLVGLAYAWLYPKREAEKK</sequence>